<evidence type="ECO:0000256" key="2">
    <source>
        <dbReference type="ARBA" id="ARBA00022801"/>
    </source>
</evidence>
<dbReference type="Pfam" id="PF01367">
    <property type="entry name" value="5_3_exonuc"/>
    <property type="match status" value="1"/>
</dbReference>
<dbReference type="SUPFAM" id="SSF47807">
    <property type="entry name" value="5' to 3' exonuclease, C-terminal subdomain"/>
    <property type="match status" value="1"/>
</dbReference>
<dbReference type="GO" id="GO:0008409">
    <property type="term" value="F:5'-3' exonuclease activity"/>
    <property type="evidence" value="ECO:0007669"/>
    <property type="project" value="InterPro"/>
</dbReference>
<evidence type="ECO:0000313" key="9">
    <source>
        <dbReference type="Proteomes" id="UP000655208"/>
    </source>
</evidence>
<gene>
    <name evidence="8" type="ORF">GCM10011594_08820</name>
</gene>
<dbReference type="InterPro" id="IPR036279">
    <property type="entry name" value="5-3_exonuclease_C_sf"/>
</dbReference>
<dbReference type="RefSeq" id="WP_188940314.1">
    <property type="nucleotide sequence ID" value="NZ_BMNA01000002.1"/>
</dbReference>
<dbReference type="Proteomes" id="UP000655208">
    <property type="component" value="Unassembled WGS sequence"/>
</dbReference>
<dbReference type="SMART" id="SM00475">
    <property type="entry name" value="53EXOc"/>
    <property type="match status" value="1"/>
</dbReference>
<evidence type="ECO:0000256" key="1">
    <source>
        <dbReference type="ARBA" id="ARBA00022722"/>
    </source>
</evidence>
<dbReference type="GO" id="GO:0017108">
    <property type="term" value="F:5'-flap endonuclease activity"/>
    <property type="evidence" value="ECO:0007669"/>
    <property type="project" value="InterPro"/>
</dbReference>
<accession>A0A917SQK8</accession>
<keyword evidence="2" id="KW-0378">Hydrolase</keyword>
<comment type="function">
    <text evidence="5">5'-3' exonuclease acting preferentially on double-stranded DNA.</text>
</comment>
<organism evidence="8 9">
    <name type="scientific">Nakamurella endophytica</name>
    <dbReference type="NCBI Taxonomy" id="1748367"/>
    <lineage>
        <taxon>Bacteria</taxon>
        <taxon>Bacillati</taxon>
        <taxon>Actinomycetota</taxon>
        <taxon>Actinomycetes</taxon>
        <taxon>Nakamurellales</taxon>
        <taxon>Nakamurellaceae</taxon>
        <taxon>Nakamurella</taxon>
    </lineage>
</organism>
<dbReference type="CDD" id="cd09859">
    <property type="entry name" value="PIN_53EXO"/>
    <property type="match status" value="1"/>
</dbReference>
<evidence type="ECO:0000256" key="5">
    <source>
        <dbReference type="ARBA" id="ARBA00049957"/>
    </source>
</evidence>
<dbReference type="InterPro" id="IPR020045">
    <property type="entry name" value="DNA_polI_H3TH"/>
</dbReference>
<dbReference type="CDD" id="cd09898">
    <property type="entry name" value="H3TH_53EXO"/>
    <property type="match status" value="1"/>
</dbReference>
<dbReference type="GO" id="GO:0033567">
    <property type="term" value="P:DNA replication, Okazaki fragment processing"/>
    <property type="evidence" value="ECO:0007669"/>
    <property type="project" value="InterPro"/>
</dbReference>
<name>A0A917SQK8_9ACTN</name>
<dbReference type="PANTHER" id="PTHR42646:SF2">
    <property type="entry name" value="5'-3' EXONUCLEASE FAMILY PROTEIN"/>
    <property type="match status" value="1"/>
</dbReference>
<dbReference type="InterPro" id="IPR008918">
    <property type="entry name" value="HhH2"/>
</dbReference>
<sequence length="326" mass="33996">MLQLLDLAGIYFRAFHAVPSSITGPDGRPVNAVRGTLDIVRRVVQDARPQRLVACLDLDWRPEWRVRLLPSYKAHRVAGPAPDAAPPPELPPGVAREFDVHGGDFVEEVPDELGPQVPVILDILRAVGVTLAGAEGFEADDVIGTLAAAEQDDPVEVVTGDRDLFQVARDAPTPVRVRYIGAGMSKVQVLGTAEVADRHGIPAGRYADFAVLRGDPSDGLPGVAGIGDKTAAALVREWGAVEDIAAAARDGALSGSVRTKLVAAADYLGAAPAVVRVATDAPVRMDPAGDGRLTAVPADGERLVELAQRHGVSSAVARLLDALGGG</sequence>
<dbReference type="Gene3D" id="3.40.50.1010">
    <property type="entry name" value="5'-nuclease"/>
    <property type="match status" value="1"/>
</dbReference>
<dbReference type="SMART" id="SM00279">
    <property type="entry name" value="HhH2"/>
    <property type="match status" value="1"/>
</dbReference>
<dbReference type="InterPro" id="IPR029060">
    <property type="entry name" value="PIN-like_dom_sf"/>
</dbReference>
<evidence type="ECO:0000256" key="6">
    <source>
        <dbReference type="ARBA" id="ARBA00050026"/>
    </source>
</evidence>
<keyword evidence="4" id="KW-0238">DNA-binding</keyword>
<dbReference type="EMBL" id="BMNA01000002">
    <property type="protein sequence ID" value="GGL91316.1"/>
    <property type="molecule type" value="Genomic_DNA"/>
</dbReference>
<dbReference type="InterPro" id="IPR002421">
    <property type="entry name" value="5-3_exonuclease"/>
</dbReference>
<dbReference type="PANTHER" id="PTHR42646">
    <property type="entry name" value="FLAP ENDONUCLEASE XNI"/>
    <property type="match status" value="1"/>
</dbReference>
<proteinExistence type="predicted"/>
<keyword evidence="3 8" id="KW-0269">Exonuclease</keyword>
<dbReference type="Gene3D" id="1.10.150.20">
    <property type="entry name" value="5' to 3' exonuclease, C-terminal subdomain"/>
    <property type="match status" value="1"/>
</dbReference>
<dbReference type="SUPFAM" id="SSF88723">
    <property type="entry name" value="PIN domain-like"/>
    <property type="match status" value="1"/>
</dbReference>
<keyword evidence="9" id="KW-1185">Reference proteome</keyword>
<dbReference type="InterPro" id="IPR038969">
    <property type="entry name" value="FEN"/>
</dbReference>
<protein>
    <recommendedName>
        <fullName evidence="6">5'-3' exonuclease</fullName>
    </recommendedName>
</protein>
<comment type="caution">
    <text evidence="8">The sequence shown here is derived from an EMBL/GenBank/DDBJ whole genome shotgun (WGS) entry which is preliminary data.</text>
</comment>
<evidence type="ECO:0000256" key="3">
    <source>
        <dbReference type="ARBA" id="ARBA00022839"/>
    </source>
</evidence>
<evidence type="ECO:0000256" key="4">
    <source>
        <dbReference type="ARBA" id="ARBA00023125"/>
    </source>
</evidence>
<evidence type="ECO:0000313" key="8">
    <source>
        <dbReference type="EMBL" id="GGL91316.1"/>
    </source>
</evidence>
<reference evidence="8" key="2">
    <citation type="submission" date="2020-09" db="EMBL/GenBank/DDBJ databases">
        <authorList>
            <person name="Sun Q."/>
            <person name="Zhou Y."/>
        </authorList>
    </citation>
    <scope>NUCLEOTIDE SEQUENCE</scope>
    <source>
        <strain evidence="8">CGMCC 4.7308</strain>
    </source>
</reference>
<evidence type="ECO:0000259" key="7">
    <source>
        <dbReference type="SMART" id="SM00475"/>
    </source>
</evidence>
<reference evidence="8" key="1">
    <citation type="journal article" date="2014" name="Int. J. Syst. Evol. Microbiol.">
        <title>Complete genome sequence of Corynebacterium casei LMG S-19264T (=DSM 44701T), isolated from a smear-ripened cheese.</title>
        <authorList>
            <consortium name="US DOE Joint Genome Institute (JGI-PGF)"/>
            <person name="Walter F."/>
            <person name="Albersmeier A."/>
            <person name="Kalinowski J."/>
            <person name="Ruckert C."/>
        </authorList>
    </citation>
    <scope>NUCLEOTIDE SEQUENCE</scope>
    <source>
        <strain evidence="8">CGMCC 4.7308</strain>
    </source>
</reference>
<dbReference type="InterPro" id="IPR020046">
    <property type="entry name" value="5-3_exonucl_a-hlix_arch_N"/>
</dbReference>
<dbReference type="GO" id="GO:0003677">
    <property type="term" value="F:DNA binding"/>
    <property type="evidence" value="ECO:0007669"/>
    <property type="project" value="UniProtKB-KW"/>
</dbReference>
<keyword evidence="1" id="KW-0540">Nuclease</keyword>
<dbReference type="Pfam" id="PF02739">
    <property type="entry name" value="5_3_exonuc_N"/>
    <property type="match status" value="1"/>
</dbReference>
<feature type="domain" description="5'-3' exonuclease" evidence="7">
    <location>
        <begin position="2"/>
        <end position="293"/>
    </location>
</feature>
<dbReference type="AlphaFoldDB" id="A0A917SQK8"/>